<dbReference type="RefSeq" id="WP_120719370.1">
    <property type="nucleotide sequence ID" value="NZ_CP032698.1"/>
</dbReference>
<proteinExistence type="predicted"/>
<dbReference type="InterPro" id="IPR018076">
    <property type="entry name" value="T2SS_GspF_dom"/>
</dbReference>
<reference evidence="8 9" key="1">
    <citation type="submission" date="2018-10" db="EMBL/GenBank/DDBJ databases">
        <title>Relationship between Morphology and Antimicrobial Activity in Streptomyces.</title>
        <authorList>
            <person name="Kang H.J."/>
            <person name="Kim S.B."/>
        </authorList>
    </citation>
    <scope>NUCLEOTIDE SEQUENCE [LARGE SCALE GENOMIC DNA]</scope>
    <source>
        <strain evidence="8 9">BH38</strain>
    </source>
</reference>
<comment type="subcellular location">
    <subcellularLocation>
        <location evidence="1">Cell membrane</location>
        <topology evidence="1">Multi-pass membrane protein</topology>
    </subcellularLocation>
</comment>
<evidence type="ECO:0000256" key="4">
    <source>
        <dbReference type="ARBA" id="ARBA00022989"/>
    </source>
</evidence>
<keyword evidence="2" id="KW-1003">Cell membrane</keyword>
<gene>
    <name evidence="8" type="ORF">DWB77_00088</name>
</gene>
<evidence type="ECO:0000313" key="8">
    <source>
        <dbReference type="EMBL" id="AYG77981.1"/>
    </source>
</evidence>
<evidence type="ECO:0000256" key="1">
    <source>
        <dbReference type="ARBA" id="ARBA00004651"/>
    </source>
</evidence>
<sequence>MITGWWWALSGALLGAGLVALTAGLVGTTAPKGPGLLASWRHRSRSGPAARTAARRKALFGGAMVAGVVVWLVSGVFVVALIAAAAVVGVPWLTAPVAATKEQMAKRDALAEWTQRLAEVLRLGVAIEQALKTSRRHAPQALEGEIEELVDKVDAGWPLGEAVEDFGRALDDPTADKVCAALKLSVTDPGPGLAQAMQDMSASLREEVSARQKIEAEREKSRTVVRTLTFITLALVPLGFTVPQVTHVFTTLLGQLVLGLLSAAFVAVLVWSRSYASRGRTARVLVPDARSPVKAPAWMEAAQ</sequence>
<evidence type="ECO:0000256" key="6">
    <source>
        <dbReference type="SAM" id="Phobius"/>
    </source>
</evidence>
<evidence type="ECO:0000313" key="9">
    <source>
        <dbReference type="Proteomes" id="UP000271554"/>
    </source>
</evidence>
<dbReference type="EMBL" id="CP032698">
    <property type="protein sequence ID" value="AYG77981.1"/>
    <property type="molecule type" value="Genomic_DNA"/>
</dbReference>
<evidence type="ECO:0000256" key="3">
    <source>
        <dbReference type="ARBA" id="ARBA00022692"/>
    </source>
</evidence>
<dbReference type="KEGG" id="shun:DWB77_00088"/>
<evidence type="ECO:0000256" key="5">
    <source>
        <dbReference type="ARBA" id="ARBA00023136"/>
    </source>
</evidence>
<keyword evidence="5 6" id="KW-0472">Membrane</keyword>
<protein>
    <recommendedName>
        <fullName evidence="7">Type II secretion system protein GspF domain-containing protein</fullName>
    </recommendedName>
</protein>
<dbReference type="GO" id="GO:0005886">
    <property type="term" value="C:plasma membrane"/>
    <property type="evidence" value="ECO:0007669"/>
    <property type="project" value="UniProtKB-SubCell"/>
</dbReference>
<dbReference type="PANTHER" id="PTHR35007">
    <property type="entry name" value="INTEGRAL MEMBRANE PROTEIN-RELATED"/>
    <property type="match status" value="1"/>
</dbReference>
<keyword evidence="3 6" id="KW-0812">Transmembrane</keyword>
<feature type="domain" description="Type II secretion system protein GspF" evidence="7">
    <location>
        <begin position="113"/>
        <end position="236"/>
    </location>
</feature>
<feature type="transmembrane region" description="Helical" evidence="6">
    <location>
        <begin position="248"/>
        <end position="271"/>
    </location>
</feature>
<keyword evidence="4 6" id="KW-1133">Transmembrane helix</keyword>
<evidence type="ECO:0000259" key="7">
    <source>
        <dbReference type="Pfam" id="PF00482"/>
    </source>
</evidence>
<dbReference type="Gene3D" id="1.20.81.30">
    <property type="entry name" value="Type II secretion system (T2SS), domain F"/>
    <property type="match status" value="1"/>
</dbReference>
<dbReference type="OrthoDB" id="5243396at2"/>
<dbReference type="InterPro" id="IPR042094">
    <property type="entry name" value="T2SS_GspF_sf"/>
</dbReference>
<keyword evidence="9" id="KW-1185">Reference proteome</keyword>
<accession>A0A387H639</accession>
<dbReference type="AlphaFoldDB" id="A0A387H639"/>
<dbReference type="PANTHER" id="PTHR35007:SF3">
    <property type="entry name" value="POSSIBLE CONSERVED ALANINE RICH MEMBRANE PROTEIN"/>
    <property type="match status" value="1"/>
</dbReference>
<evidence type="ECO:0000256" key="2">
    <source>
        <dbReference type="ARBA" id="ARBA00022475"/>
    </source>
</evidence>
<dbReference type="Proteomes" id="UP000271554">
    <property type="component" value="Chromosome"/>
</dbReference>
<organism evidence="8 9">
    <name type="scientific">Streptomyces hundungensis</name>
    <dbReference type="NCBI Taxonomy" id="1077946"/>
    <lineage>
        <taxon>Bacteria</taxon>
        <taxon>Bacillati</taxon>
        <taxon>Actinomycetota</taxon>
        <taxon>Actinomycetes</taxon>
        <taxon>Kitasatosporales</taxon>
        <taxon>Streptomycetaceae</taxon>
        <taxon>Streptomyces</taxon>
    </lineage>
</organism>
<feature type="transmembrane region" description="Helical" evidence="6">
    <location>
        <begin position="6"/>
        <end position="26"/>
    </location>
</feature>
<feature type="transmembrane region" description="Helical" evidence="6">
    <location>
        <begin position="223"/>
        <end position="242"/>
    </location>
</feature>
<name>A0A387H639_9ACTN</name>
<dbReference type="Pfam" id="PF00482">
    <property type="entry name" value="T2SSF"/>
    <property type="match status" value="1"/>
</dbReference>